<accession>A0A6H5I5T3</accession>
<evidence type="ECO:0000313" key="2">
    <source>
        <dbReference type="Proteomes" id="UP000479190"/>
    </source>
</evidence>
<evidence type="ECO:0000313" key="1">
    <source>
        <dbReference type="EMBL" id="CAB0030407.1"/>
    </source>
</evidence>
<feature type="non-terminal residue" evidence="1">
    <location>
        <position position="76"/>
    </location>
</feature>
<reference evidence="1 2" key="1">
    <citation type="submission" date="2020-02" db="EMBL/GenBank/DDBJ databases">
        <authorList>
            <person name="Ferguson B K."/>
        </authorList>
    </citation>
    <scope>NUCLEOTIDE SEQUENCE [LARGE SCALE GENOMIC DNA]</scope>
</reference>
<protein>
    <submittedName>
        <fullName evidence="1">Uncharacterized protein</fullName>
    </submittedName>
</protein>
<dbReference type="AlphaFoldDB" id="A0A6H5I5T3"/>
<sequence>MRMVPIPVASTRTERLALHRLIHIRKHTIRNFLGKFFKSVDGRNELRCRSIAKDNLGRPDRAPCAWAVARFQRLRR</sequence>
<gene>
    <name evidence="1" type="ORF">TBRA_LOCUS2409</name>
</gene>
<dbReference type="Proteomes" id="UP000479190">
    <property type="component" value="Unassembled WGS sequence"/>
</dbReference>
<proteinExistence type="predicted"/>
<organism evidence="1 2">
    <name type="scientific">Trichogramma brassicae</name>
    <dbReference type="NCBI Taxonomy" id="86971"/>
    <lineage>
        <taxon>Eukaryota</taxon>
        <taxon>Metazoa</taxon>
        <taxon>Ecdysozoa</taxon>
        <taxon>Arthropoda</taxon>
        <taxon>Hexapoda</taxon>
        <taxon>Insecta</taxon>
        <taxon>Pterygota</taxon>
        <taxon>Neoptera</taxon>
        <taxon>Endopterygota</taxon>
        <taxon>Hymenoptera</taxon>
        <taxon>Apocrita</taxon>
        <taxon>Proctotrupomorpha</taxon>
        <taxon>Chalcidoidea</taxon>
        <taxon>Trichogrammatidae</taxon>
        <taxon>Trichogramma</taxon>
    </lineage>
</organism>
<name>A0A6H5I5T3_9HYME</name>
<dbReference type="EMBL" id="CADCXV010000477">
    <property type="protein sequence ID" value="CAB0030407.1"/>
    <property type="molecule type" value="Genomic_DNA"/>
</dbReference>
<keyword evidence="2" id="KW-1185">Reference proteome</keyword>